<dbReference type="GO" id="GO:0000978">
    <property type="term" value="F:RNA polymerase II cis-regulatory region sequence-specific DNA binding"/>
    <property type="evidence" value="ECO:0007669"/>
    <property type="project" value="TreeGrafter"/>
</dbReference>
<reference evidence="8" key="3">
    <citation type="submission" date="2025-08" db="UniProtKB">
        <authorList>
            <consortium name="Ensembl"/>
        </authorList>
    </citation>
    <scope>IDENTIFICATION</scope>
</reference>
<dbReference type="SUPFAM" id="SSF57667">
    <property type="entry name" value="beta-beta-alpha zinc fingers"/>
    <property type="match status" value="1"/>
</dbReference>
<evidence type="ECO:0000256" key="4">
    <source>
        <dbReference type="ARBA" id="ARBA00022833"/>
    </source>
</evidence>
<dbReference type="SMART" id="SM00355">
    <property type="entry name" value="ZnF_C2H2"/>
    <property type="match status" value="1"/>
</dbReference>
<dbReference type="PROSITE" id="PS50157">
    <property type="entry name" value="ZINC_FINGER_C2H2_2"/>
    <property type="match status" value="2"/>
</dbReference>
<evidence type="ECO:0000256" key="3">
    <source>
        <dbReference type="ARBA" id="ARBA00022771"/>
    </source>
</evidence>
<evidence type="ECO:0000256" key="5">
    <source>
        <dbReference type="ARBA" id="ARBA00023242"/>
    </source>
</evidence>
<dbReference type="InParanoid" id="A0A3B1K1B3"/>
<reference evidence="8" key="4">
    <citation type="submission" date="2025-09" db="UniProtKB">
        <authorList>
            <consortium name="Ensembl"/>
        </authorList>
    </citation>
    <scope>IDENTIFICATION</scope>
</reference>
<dbReference type="Gene3D" id="3.30.160.60">
    <property type="entry name" value="Classic Zinc Finger"/>
    <property type="match status" value="2"/>
</dbReference>
<evidence type="ECO:0000313" key="9">
    <source>
        <dbReference type="Proteomes" id="UP000018467"/>
    </source>
</evidence>
<feature type="domain" description="C2H2-type" evidence="7">
    <location>
        <begin position="26"/>
        <end position="52"/>
    </location>
</feature>
<keyword evidence="1" id="KW-0479">Metal-binding</keyword>
<dbReference type="Ensembl" id="ENSAMXT00000052387.1">
    <property type="protein sequence ID" value="ENSAMXP00000047875.1"/>
    <property type="gene ID" value="ENSAMXG00000038756.1"/>
</dbReference>
<dbReference type="GO" id="GO:0000981">
    <property type="term" value="F:DNA-binding transcription factor activity, RNA polymerase II-specific"/>
    <property type="evidence" value="ECO:0007669"/>
    <property type="project" value="TreeGrafter"/>
</dbReference>
<reference evidence="9" key="1">
    <citation type="submission" date="2013-03" db="EMBL/GenBank/DDBJ databases">
        <authorList>
            <person name="Jeffery W."/>
            <person name="Warren W."/>
            <person name="Wilson R.K."/>
        </authorList>
    </citation>
    <scope>NUCLEOTIDE SEQUENCE</scope>
    <source>
        <strain evidence="9">female</strain>
    </source>
</reference>
<evidence type="ECO:0000256" key="1">
    <source>
        <dbReference type="ARBA" id="ARBA00022723"/>
    </source>
</evidence>
<dbReference type="PANTHER" id="PTHR23235">
    <property type="entry name" value="KRUEPPEL-LIKE TRANSCRIPTION FACTOR"/>
    <property type="match status" value="1"/>
</dbReference>
<dbReference type="Proteomes" id="UP000018467">
    <property type="component" value="Unassembled WGS sequence"/>
</dbReference>
<evidence type="ECO:0000259" key="7">
    <source>
        <dbReference type="PROSITE" id="PS50157"/>
    </source>
</evidence>
<evidence type="ECO:0000256" key="6">
    <source>
        <dbReference type="PROSITE-ProRule" id="PRU00042"/>
    </source>
</evidence>
<dbReference type="FunFam" id="3.30.160.60:FF:000358">
    <property type="entry name" value="zinc finger protein 24"/>
    <property type="match status" value="1"/>
</dbReference>
<keyword evidence="9" id="KW-1185">Reference proteome</keyword>
<reference evidence="9" key="2">
    <citation type="journal article" date="2014" name="Nat. Commun.">
        <title>The cavefish genome reveals candidate genes for eye loss.</title>
        <authorList>
            <person name="McGaugh S.E."/>
            <person name="Gross J.B."/>
            <person name="Aken B."/>
            <person name="Blin M."/>
            <person name="Borowsky R."/>
            <person name="Chalopin D."/>
            <person name="Hinaux H."/>
            <person name="Jeffery W.R."/>
            <person name="Keene A."/>
            <person name="Ma L."/>
            <person name="Minx P."/>
            <person name="Murphy D."/>
            <person name="O'Quin K.E."/>
            <person name="Retaux S."/>
            <person name="Rohner N."/>
            <person name="Searle S.M."/>
            <person name="Stahl B.A."/>
            <person name="Tabin C."/>
            <person name="Volff J.N."/>
            <person name="Yoshizawa M."/>
            <person name="Warren W.C."/>
        </authorList>
    </citation>
    <scope>NUCLEOTIDE SEQUENCE [LARGE SCALE GENOMIC DNA]</scope>
    <source>
        <strain evidence="9">female</strain>
    </source>
</reference>
<sequence>MYQCGKGFSHFNLKAHRRVHTGERPYICMACGKRFTQKCNLKRHQRIHSANL</sequence>
<dbReference type="InterPro" id="IPR013087">
    <property type="entry name" value="Znf_C2H2_type"/>
</dbReference>
<dbReference type="GO" id="GO:0008270">
    <property type="term" value="F:zinc ion binding"/>
    <property type="evidence" value="ECO:0007669"/>
    <property type="project" value="UniProtKB-KW"/>
</dbReference>
<proteinExistence type="predicted"/>
<keyword evidence="4" id="KW-0862">Zinc</keyword>
<evidence type="ECO:0000256" key="2">
    <source>
        <dbReference type="ARBA" id="ARBA00022737"/>
    </source>
</evidence>
<keyword evidence="5" id="KW-0539">Nucleus</keyword>
<accession>A0A3B1K1B3</accession>
<organism evidence="8 9">
    <name type="scientific">Astyanax mexicanus</name>
    <name type="common">Blind cave fish</name>
    <name type="synonym">Astyanax fasciatus mexicanus</name>
    <dbReference type="NCBI Taxonomy" id="7994"/>
    <lineage>
        <taxon>Eukaryota</taxon>
        <taxon>Metazoa</taxon>
        <taxon>Chordata</taxon>
        <taxon>Craniata</taxon>
        <taxon>Vertebrata</taxon>
        <taxon>Euteleostomi</taxon>
        <taxon>Actinopterygii</taxon>
        <taxon>Neopterygii</taxon>
        <taxon>Teleostei</taxon>
        <taxon>Ostariophysi</taxon>
        <taxon>Characiformes</taxon>
        <taxon>Characoidei</taxon>
        <taxon>Acestrorhamphidae</taxon>
        <taxon>Acestrorhamphinae</taxon>
        <taxon>Astyanax</taxon>
    </lineage>
</organism>
<dbReference type="GeneTree" id="ENSGT00980000202281"/>
<evidence type="ECO:0000313" key="8">
    <source>
        <dbReference type="Ensembl" id="ENSAMXP00000047875.1"/>
    </source>
</evidence>
<dbReference type="InterPro" id="IPR036236">
    <property type="entry name" value="Znf_C2H2_sf"/>
</dbReference>
<dbReference type="PROSITE" id="PS00028">
    <property type="entry name" value="ZINC_FINGER_C2H2_1"/>
    <property type="match status" value="1"/>
</dbReference>
<dbReference type="PANTHER" id="PTHR23235:SF142">
    <property type="entry name" value="ZINC FINGER PROTEIN 384"/>
    <property type="match status" value="1"/>
</dbReference>
<dbReference type="AlphaFoldDB" id="A0A3B1K1B3"/>
<protein>
    <recommendedName>
        <fullName evidence="7">C2H2-type domain-containing protein</fullName>
    </recommendedName>
</protein>
<keyword evidence="3 6" id="KW-0863">Zinc-finger</keyword>
<keyword evidence="2" id="KW-0677">Repeat</keyword>
<dbReference type="Bgee" id="ENSAMXG00000038756">
    <property type="expression patterns" value="Expressed in testis and 14 other cell types or tissues"/>
</dbReference>
<feature type="domain" description="C2H2-type" evidence="7">
    <location>
        <begin position="1"/>
        <end position="25"/>
    </location>
</feature>
<dbReference type="Pfam" id="PF00096">
    <property type="entry name" value="zf-C2H2"/>
    <property type="match status" value="1"/>
</dbReference>
<name>A0A3B1K1B3_ASTMX</name>